<evidence type="ECO:0000256" key="5">
    <source>
        <dbReference type="ARBA" id="ARBA00022777"/>
    </source>
</evidence>
<dbReference type="PANTHER" id="PTHR43711:SF26">
    <property type="entry name" value="SENSOR HISTIDINE KINASE RCSC"/>
    <property type="match status" value="1"/>
</dbReference>
<keyword evidence="6" id="KW-0902">Two-component regulatory system</keyword>
<dbReference type="PROSITE" id="PS50109">
    <property type="entry name" value="HIS_KIN"/>
    <property type="match status" value="1"/>
</dbReference>
<feature type="transmembrane region" description="Helical" evidence="7">
    <location>
        <begin position="177"/>
        <end position="197"/>
    </location>
</feature>
<organism evidence="10 11">
    <name type="scientific">Ferrovibrio xuzhouensis</name>
    <dbReference type="NCBI Taxonomy" id="1576914"/>
    <lineage>
        <taxon>Bacteria</taxon>
        <taxon>Pseudomonadati</taxon>
        <taxon>Pseudomonadota</taxon>
        <taxon>Alphaproteobacteria</taxon>
        <taxon>Rhodospirillales</taxon>
        <taxon>Rhodospirillaceae</taxon>
        <taxon>Ferrovibrio</taxon>
    </lineage>
</organism>
<dbReference type="Pfam" id="PF03707">
    <property type="entry name" value="MHYT"/>
    <property type="match status" value="2"/>
</dbReference>
<dbReference type="InterPro" id="IPR036890">
    <property type="entry name" value="HATPase_C_sf"/>
</dbReference>
<dbReference type="SMART" id="SM00387">
    <property type="entry name" value="HATPase_c"/>
    <property type="match status" value="1"/>
</dbReference>
<evidence type="ECO:0000259" key="9">
    <source>
        <dbReference type="PROSITE" id="PS50924"/>
    </source>
</evidence>
<evidence type="ECO:0000256" key="6">
    <source>
        <dbReference type="ARBA" id="ARBA00023012"/>
    </source>
</evidence>
<dbReference type="InterPro" id="IPR003661">
    <property type="entry name" value="HisK_dim/P_dom"/>
</dbReference>
<comment type="caution">
    <text evidence="10">The sequence shown here is derived from an EMBL/GenBank/DDBJ whole genome shotgun (WGS) entry which is preliminary data.</text>
</comment>
<evidence type="ECO:0000256" key="1">
    <source>
        <dbReference type="ARBA" id="ARBA00000085"/>
    </source>
</evidence>
<dbReference type="InterPro" id="IPR003594">
    <property type="entry name" value="HATPase_dom"/>
</dbReference>
<dbReference type="CDD" id="cd00082">
    <property type="entry name" value="HisKA"/>
    <property type="match status" value="1"/>
</dbReference>
<keyword evidence="3" id="KW-0597">Phosphoprotein</keyword>
<dbReference type="Pfam" id="PF02518">
    <property type="entry name" value="HATPase_c"/>
    <property type="match status" value="1"/>
</dbReference>
<feature type="transmembrane region" description="Helical" evidence="7">
    <location>
        <begin position="52"/>
        <end position="77"/>
    </location>
</feature>
<dbReference type="Gene3D" id="3.30.565.10">
    <property type="entry name" value="Histidine kinase-like ATPase, C-terminal domain"/>
    <property type="match status" value="1"/>
</dbReference>
<dbReference type="PRINTS" id="PR00344">
    <property type="entry name" value="BCTRLSENSOR"/>
</dbReference>
<dbReference type="CDD" id="cd16922">
    <property type="entry name" value="HATPase_EvgS-ArcB-TorS-like"/>
    <property type="match status" value="1"/>
</dbReference>
<evidence type="ECO:0000313" key="11">
    <source>
        <dbReference type="Proteomes" id="UP001595711"/>
    </source>
</evidence>
<dbReference type="PROSITE" id="PS50924">
    <property type="entry name" value="MHYT"/>
    <property type="match status" value="1"/>
</dbReference>
<protein>
    <recommendedName>
        <fullName evidence="2">histidine kinase</fullName>
        <ecNumber evidence="2">2.7.13.3</ecNumber>
    </recommendedName>
</protein>
<dbReference type="EC" id="2.7.13.3" evidence="2"/>
<dbReference type="Proteomes" id="UP001595711">
    <property type="component" value="Unassembled WGS sequence"/>
</dbReference>
<evidence type="ECO:0000256" key="7">
    <source>
        <dbReference type="PROSITE-ProRule" id="PRU00244"/>
    </source>
</evidence>
<dbReference type="SMART" id="SM00388">
    <property type="entry name" value="HisKA"/>
    <property type="match status" value="1"/>
</dbReference>
<keyword evidence="5" id="KW-0418">Kinase</keyword>
<dbReference type="SUPFAM" id="SSF55874">
    <property type="entry name" value="ATPase domain of HSP90 chaperone/DNA topoisomerase II/histidine kinase"/>
    <property type="match status" value="1"/>
</dbReference>
<keyword evidence="11" id="KW-1185">Reference proteome</keyword>
<feature type="transmembrane region" description="Helical" evidence="7">
    <location>
        <begin position="20"/>
        <end position="40"/>
    </location>
</feature>
<name>A0ABV7VJ61_9PROT</name>
<dbReference type="InterPro" id="IPR050736">
    <property type="entry name" value="Sensor_HK_Regulatory"/>
</dbReference>
<dbReference type="PANTHER" id="PTHR43711">
    <property type="entry name" value="TWO-COMPONENT HISTIDINE KINASE"/>
    <property type="match status" value="1"/>
</dbReference>
<evidence type="ECO:0000313" key="10">
    <source>
        <dbReference type="EMBL" id="MFC3676821.1"/>
    </source>
</evidence>
<dbReference type="InterPro" id="IPR005330">
    <property type="entry name" value="MHYT_dom"/>
</dbReference>
<feature type="domain" description="MHYT" evidence="9">
    <location>
        <begin position="17"/>
        <end position="205"/>
    </location>
</feature>
<comment type="catalytic activity">
    <reaction evidence="1">
        <text>ATP + protein L-histidine = ADP + protein N-phospho-L-histidine.</text>
        <dbReference type="EC" id="2.7.13.3"/>
    </reaction>
</comment>
<dbReference type="InterPro" id="IPR036097">
    <property type="entry name" value="HisK_dim/P_sf"/>
</dbReference>
<reference evidence="11" key="1">
    <citation type="journal article" date="2019" name="Int. J. Syst. Evol. Microbiol.">
        <title>The Global Catalogue of Microorganisms (GCM) 10K type strain sequencing project: providing services to taxonomists for standard genome sequencing and annotation.</title>
        <authorList>
            <consortium name="The Broad Institute Genomics Platform"/>
            <consortium name="The Broad Institute Genome Sequencing Center for Infectious Disease"/>
            <person name="Wu L."/>
            <person name="Ma J."/>
        </authorList>
    </citation>
    <scope>NUCLEOTIDE SEQUENCE [LARGE SCALE GENOMIC DNA]</scope>
    <source>
        <strain evidence="11">KCTC 42182</strain>
    </source>
</reference>
<proteinExistence type="predicted"/>
<evidence type="ECO:0000256" key="3">
    <source>
        <dbReference type="ARBA" id="ARBA00022553"/>
    </source>
</evidence>
<dbReference type="SUPFAM" id="SSF47384">
    <property type="entry name" value="Homodimeric domain of signal transducing histidine kinase"/>
    <property type="match status" value="1"/>
</dbReference>
<gene>
    <name evidence="10" type="ORF">ACFOOQ_14785</name>
</gene>
<accession>A0ABV7VJ61</accession>
<evidence type="ECO:0000259" key="8">
    <source>
        <dbReference type="PROSITE" id="PS50109"/>
    </source>
</evidence>
<dbReference type="InterPro" id="IPR005467">
    <property type="entry name" value="His_kinase_dom"/>
</dbReference>
<dbReference type="Gene3D" id="1.10.287.130">
    <property type="match status" value="1"/>
</dbReference>
<keyword evidence="7" id="KW-1133">Transmembrane helix</keyword>
<dbReference type="InterPro" id="IPR004358">
    <property type="entry name" value="Sig_transdc_His_kin-like_C"/>
</dbReference>
<keyword evidence="7" id="KW-0472">Membrane</keyword>
<keyword evidence="7" id="KW-0812">Transmembrane</keyword>
<feature type="domain" description="Histidine kinase" evidence="8">
    <location>
        <begin position="296"/>
        <end position="518"/>
    </location>
</feature>
<dbReference type="EMBL" id="JBHRYJ010000003">
    <property type="protein sequence ID" value="MFC3676821.1"/>
    <property type="molecule type" value="Genomic_DNA"/>
</dbReference>
<feature type="transmembrane region" description="Helical" evidence="7">
    <location>
        <begin position="89"/>
        <end position="110"/>
    </location>
</feature>
<dbReference type="RefSeq" id="WP_379728023.1">
    <property type="nucleotide sequence ID" value="NZ_JBHRYJ010000003.1"/>
</dbReference>
<keyword evidence="4" id="KW-0808">Transferase</keyword>
<sequence>MFQSQPPLLADPLIEGYQPGLVVLSLAVILFASFTSLSLADRLLASSGRTRLAWLLAAAMALGGGIWSMHFVAMLAFHLPMPISYDPSLTLLSMLVAVVFVIVGLLIVSLRPGSRPSLALAGVITGLGVSAMHYTGMAAMRMGAMIVWDQTLVIVSILIGIVAATAALWLSLQYKTLWFKLVAAAAMTVAVAGMHYTGMAAASYIPVHGALGPDSGLQVNILAVAVATATFIILLLALIAAVFDQTLANRAQAEALRLRIANEQLESMVGTRTLEFLRAKQRAEQASRAKTDFLASISHELRTPLNAVIGYSEILLEEAEENGLSGSAADIQKIRTAGRHILALVNDILDLSKIEAGKMDIFLERVSLPDIIDDALTVCRRQLDEHGNRCVIEDMAGDIQVDTDVTKLRQAVINLLSNAAKFTRNGTVTVTTTARTQDGDSWIDIAVHDTGIGIAPEHQQSIFDEFQRGDSNVARHHGGTGLGLALSRRLVRLMGGDIGLVSQAGHGSTFTISIPARGRMAQAAD</sequence>
<feature type="transmembrane region" description="Helical" evidence="7">
    <location>
        <begin position="117"/>
        <end position="140"/>
    </location>
</feature>
<evidence type="ECO:0000256" key="4">
    <source>
        <dbReference type="ARBA" id="ARBA00022679"/>
    </source>
</evidence>
<feature type="transmembrane region" description="Helical" evidence="7">
    <location>
        <begin position="217"/>
        <end position="243"/>
    </location>
</feature>
<evidence type="ECO:0000256" key="2">
    <source>
        <dbReference type="ARBA" id="ARBA00012438"/>
    </source>
</evidence>
<dbReference type="Pfam" id="PF00512">
    <property type="entry name" value="HisKA"/>
    <property type="match status" value="1"/>
</dbReference>
<feature type="transmembrane region" description="Helical" evidence="7">
    <location>
        <begin position="152"/>
        <end position="170"/>
    </location>
</feature>